<evidence type="ECO:0000313" key="5">
    <source>
        <dbReference type="EMBL" id="KAG8467988.1"/>
    </source>
</evidence>
<sequence>MSASRSASLLLLGALLAPGMPARSGPRSLGRPPNDATSYVVVPTAHAEGLTLWHEPAGSQSPRVGPALPGSAMSIEQRLRTLTSEHARLGDAITGEWEQSALKRRKLRIKDEICRLTALAHSRALAPYARVLGAGSEGRVLLGRALPLGEAVAMKCEAARPLDECHLWQEFKVTRKMGGARGFARAHAFFERADVLGVPSNVLVLDLLGPSLDDLFWATREVLGTAGLSAETVLALLHDALSRVQHVGARGFAHADIKPENLLLGRTGKRRGVLHLVDFGASERLGAQAQSGGGFVGTPRYAALRAHAVACGAHAALVPAGAEELAATRIGADIESLLYSMAAMATGTLPWDGCLDSSGRIVDGREAELVRAKAAATAGEDTSWAGPAGSAVRPTLLALMAQLHAGGRAGADRGARTGGAIDFARARALVRHAYCAHTGRTRMCREGFDWDAAGVSWPEGDDEVADAVMSSAAAGRAASAELTVLGGVSLLTHRASRSGPAPKTDGDAGGRGRRPGAAGSQ</sequence>
<dbReference type="Proteomes" id="UP000751190">
    <property type="component" value="Unassembled WGS sequence"/>
</dbReference>
<evidence type="ECO:0000313" key="6">
    <source>
        <dbReference type="Proteomes" id="UP000751190"/>
    </source>
</evidence>
<organism evidence="5 6">
    <name type="scientific">Diacronema lutheri</name>
    <name type="common">Unicellular marine alga</name>
    <name type="synonym">Monochrysis lutheri</name>
    <dbReference type="NCBI Taxonomy" id="2081491"/>
    <lineage>
        <taxon>Eukaryota</taxon>
        <taxon>Haptista</taxon>
        <taxon>Haptophyta</taxon>
        <taxon>Pavlovophyceae</taxon>
        <taxon>Pavlovales</taxon>
        <taxon>Pavlovaceae</taxon>
        <taxon>Diacronema</taxon>
    </lineage>
</organism>
<dbReference type="OrthoDB" id="10464682at2759"/>
<dbReference type="PANTHER" id="PTHR11909">
    <property type="entry name" value="CASEIN KINASE-RELATED"/>
    <property type="match status" value="1"/>
</dbReference>
<dbReference type="InterPro" id="IPR008271">
    <property type="entry name" value="Ser/Thr_kinase_AS"/>
</dbReference>
<feature type="domain" description="Protein kinase" evidence="4">
    <location>
        <begin position="126"/>
        <end position="407"/>
    </location>
</feature>
<accession>A0A8J5XI96</accession>
<gene>
    <name evidence="5" type="ORF">KFE25_007040</name>
</gene>
<reference evidence="5" key="1">
    <citation type="submission" date="2021-05" db="EMBL/GenBank/DDBJ databases">
        <title>The genome of the haptophyte Pavlova lutheri (Diacronema luteri, Pavlovales) - a model for lipid biosynthesis in eukaryotic algae.</title>
        <authorList>
            <person name="Hulatt C.J."/>
            <person name="Posewitz M.C."/>
        </authorList>
    </citation>
    <scope>NUCLEOTIDE SEQUENCE</scope>
    <source>
        <strain evidence="5">NIVA-4/92</strain>
    </source>
</reference>
<dbReference type="SMART" id="SM00220">
    <property type="entry name" value="S_TKc"/>
    <property type="match status" value="1"/>
</dbReference>
<dbReference type="EC" id="2.7.11.1" evidence="1"/>
<keyword evidence="6" id="KW-1185">Reference proteome</keyword>
<feature type="region of interest" description="Disordered" evidence="2">
    <location>
        <begin position="493"/>
        <end position="521"/>
    </location>
</feature>
<evidence type="ECO:0000256" key="1">
    <source>
        <dbReference type="ARBA" id="ARBA00012513"/>
    </source>
</evidence>
<keyword evidence="3" id="KW-0732">Signal</keyword>
<feature type="chain" id="PRO_5035164106" description="non-specific serine/threonine protein kinase" evidence="3">
    <location>
        <begin position="23"/>
        <end position="521"/>
    </location>
</feature>
<dbReference type="PROSITE" id="PS00108">
    <property type="entry name" value="PROTEIN_KINASE_ST"/>
    <property type="match status" value="1"/>
</dbReference>
<dbReference type="InterPro" id="IPR000719">
    <property type="entry name" value="Prot_kinase_dom"/>
</dbReference>
<dbReference type="OMA" id="WHEPAGS"/>
<dbReference type="SUPFAM" id="SSF56112">
    <property type="entry name" value="Protein kinase-like (PK-like)"/>
    <property type="match status" value="1"/>
</dbReference>
<evidence type="ECO:0000256" key="3">
    <source>
        <dbReference type="SAM" id="SignalP"/>
    </source>
</evidence>
<dbReference type="InterPro" id="IPR050235">
    <property type="entry name" value="CK1_Ser-Thr_kinase"/>
</dbReference>
<feature type="signal peptide" evidence="3">
    <location>
        <begin position="1"/>
        <end position="22"/>
    </location>
</feature>
<dbReference type="Pfam" id="PF00069">
    <property type="entry name" value="Pkinase"/>
    <property type="match status" value="1"/>
</dbReference>
<dbReference type="GO" id="GO:0005524">
    <property type="term" value="F:ATP binding"/>
    <property type="evidence" value="ECO:0007669"/>
    <property type="project" value="InterPro"/>
</dbReference>
<proteinExistence type="predicted"/>
<name>A0A8J5XI96_DIALT</name>
<dbReference type="AlphaFoldDB" id="A0A8J5XI96"/>
<dbReference type="Gene3D" id="1.10.510.10">
    <property type="entry name" value="Transferase(Phosphotransferase) domain 1"/>
    <property type="match status" value="1"/>
</dbReference>
<dbReference type="PROSITE" id="PS50011">
    <property type="entry name" value="PROTEIN_KINASE_DOM"/>
    <property type="match status" value="1"/>
</dbReference>
<dbReference type="EMBL" id="JAGTXO010000005">
    <property type="protein sequence ID" value="KAG8467988.1"/>
    <property type="molecule type" value="Genomic_DNA"/>
</dbReference>
<evidence type="ECO:0000256" key="2">
    <source>
        <dbReference type="SAM" id="MobiDB-lite"/>
    </source>
</evidence>
<evidence type="ECO:0000259" key="4">
    <source>
        <dbReference type="PROSITE" id="PS50011"/>
    </source>
</evidence>
<dbReference type="GO" id="GO:0004674">
    <property type="term" value="F:protein serine/threonine kinase activity"/>
    <property type="evidence" value="ECO:0007669"/>
    <property type="project" value="UniProtKB-EC"/>
</dbReference>
<dbReference type="InterPro" id="IPR011009">
    <property type="entry name" value="Kinase-like_dom_sf"/>
</dbReference>
<comment type="caution">
    <text evidence="5">The sequence shown here is derived from an EMBL/GenBank/DDBJ whole genome shotgun (WGS) entry which is preliminary data.</text>
</comment>
<dbReference type="Gene3D" id="3.30.200.20">
    <property type="entry name" value="Phosphorylase Kinase, domain 1"/>
    <property type="match status" value="1"/>
</dbReference>
<protein>
    <recommendedName>
        <fullName evidence="1">non-specific serine/threonine protein kinase</fullName>
        <ecNumber evidence="1">2.7.11.1</ecNumber>
    </recommendedName>
</protein>